<keyword evidence="2" id="KW-0378">Hydrolase</keyword>
<protein>
    <submittedName>
        <fullName evidence="2">Phage DNA helicase loader ACLAME 19</fullName>
    </submittedName>
</protein>
<dbReference type="CDD" id="cd00009">
    <property type="entry name" value="AAA"/>
    <property type="match status" value="1"/>
</dbReference>
<keyword evidence="2" id="KW-0547">Nucleotide-binding</keyword>
<dbReference type="InterPro" id="IPR002611">
    <property type="entry name" value="IstB_ATP-bd"/>
</dbReference>
<name>A0A0V8DXW1_LACLL</name>
<evidence type="ECO:0000259" key="1">
    <source>
        <dbReference type="SMART" id="SM00382"/>
    </source>
</evidence>
<dbReference type="GO" id="GO:0005524">
    <property type="term" value="F:ATP binding"/>
    <property type="evidence" value="ECO:0007669"/>
    <property type="project" value="InterPro"/>
</dbReference>
<dbReference type="SMART" id="SM00382">
    <property type="entry name" value="AAA"/>
    <property type="match status" value="1"/>
</dbReference>
<evidence type="ECO:0000313" key="2">
    <source>
        <dbReference type="EMBL" id="KSU18368.1"/>
    </source>
</evidence>
<gene>
    <name evidence="2" type="ORF">M20_2322</name>
</gene>
<dbReference type="AlphaFoldDB" id="A0A0V8DXW1"/>
<comment type="caution">
    <text evidence="2">The sequence shown here is derived from an EMBL/GenBank/DDBJ whole genome shotgun (WGS) entry which is preliminary data.</text>
</comment>
<dbReference type="PANTHER" id="PTHR30050">
    <property type="entry name" value="CHROMOSOMAL REPLICATION INITIATOR PROTEIN DNAA"/>
    <property type="match status" value="1"/>
</dbReference>
<dbReference type="SUPFAM" id="SSF52540">
    <property type="entry name" value="P-loop containing nucleoside triphosphate hydrolases"/>
    <property type="match status" value="1"/>
</dbReference>
<feature type="domain" description="AAA+ ATPase" evidence="1">
    <location>
        <begin position="145"/>
        <end position="284"/>
    </location>
</feature>
<dbReference type="Pfam" id="PF01695">
    <property type="entry name" value="IstB_IS21"/>
    <property type="match status" value="1"/>
</dbReference>
<dbReference type="InterPro" id="IPR027417">
    <property type="entry name" value="P-loop_NTPase"/>
</dbReference>
<evidence type="ECO:0000313" key="3">
    <source>
        <dbReference type="Proteomes" id="UP000053719"/>
    </source>
</evidence>
<dbReference type="Proteomes" id="UP000053719">
    <property type="component" value="Unassembled WGS sequence"/>
</dbReference>
<accession>A0A0V8DXW1</accession>
<dbReference type="Gene3D" id="3.40.50.300">
    <property type="entry name" value="P-loop containing nucleotide triphosphate hydrolases"/>
    <property type="match status" value="1"/>
</dbReference>
<proteinExistence type="predicted"/>
<organism evidence="2 3">
    <name type="scientific">Lactococcus lactis subsp. lactis</name>
    <name type="common">Streptococcus lactis</name>
    <dbReference type="NCBI Taxonomy" id="1360"/>
    <lineage>
        <taxon>Bacteria</taxon>
        <taxon>Bacillati</taxon>
        <taxon>Bacillota</taxon>
        <taxon>Bacilli</taxon>
        <taxon>Lactobacillales</taxon>
        <taxon>Streptococcaceae</taxon>
        <taxon>Lactococcus</taxon>
    </lineage>
</organism>
<keyword evidence="2" id="KW-0067">ATP-binding</keyword>
<keyword evidence="2" id="KW-0347">Helicase</keyword>
<dbReference type="GO" id="GO:0006260">
    <property type="term" value="P:DNA replication"/>
    <property type="evidence" value="ECO:0007669"/>
    <property type="project" value="TreeGrafter"/>
</dbReference>
<dbReference type="PANTHER" id="PTHR30050:SF4">
    <property type="entry name" value="ATP-BINDING PROTEIN RV3427C IN INSERTION SEQUENCE-RELATED"/>
    <property type="match status" value="1"/>
</dbReference>
<sequence>MQSMAKDIQEALSRREVPTGIYCTIHKEIELVRYKRPPSNEQGLLGDTELTEDGFQLTTDSFCSQCALEGIYQEQLGSRAEKVANSNYLKNSKHGKYKILKTQSLVGKKSLWLATFDSFKVATQNEQDILNQSRRIARDFSSNKEAFNVIFTGEAGRGKSHLAMAILQEINEQLKDDKKSCLFINTSELVREIKISWTYDDKKHEEERLTDLMRTVDYLVIDDLGTEASFQDKQAGDWIQAIIYNVFNVREGNTIITTNLQGSELKRAYNNKIISRILENSKGNIIKFEGITDKRMN</sequence>
<dbReference type="InterPro" id="IPR003593">
    <property type="entry name" value="AAA+_ATPase"/>
</dbReference>
<dbReference type="RefSeq" id="WP_058212170.1">
    <property type="nucleotide sequence ID" value="NZ_CP173185.1"/>
</dbReference>
<dbReference type="PATRIC" id="fig|1360.114.peg.1548"/>
<reference evidence="3" key="1">
    <citation type="submission" date="2015-10" db="EMBL/GenBank/DDBJ databases">
        <title>Draft Genome Sequences of 11 Lactococcus lactis subspecies cremoris strains.</title>
        <authorList>
            <person name="Wels M."/>
            <person name="Backus L."/>
            <person name="Boekhorst J."/>
            <person name="Dijkstra A."/>
            <person name="Beerthuizen M."/>
            <person name="Kelly W."/>
            <person name="Siezen R."/>
            <person name="Bachmann H."/>
            <person name="Van Hijum S."/>
        </authorList>
    </citation>
    <scope>NUCLEOTIDE SEQUENCE [LARGE SCALE GENOMIC DNA]</scope>
    <source>
        <strain evidence="3">M20</strain>
    </source>
</reference>
<dbReference type="EMBL" id="LKLU01000132">
    <property type="protein sequence ID" value="KSU18368.1"/>
    <property type="molecule type" value="Genomic_DNA"/>
</dbReference>
<dbReference type="GO" id="GO:0004386">
    <property type="term" value="F:helicase activity"/>
    <property type="evidence" value="ECO:0007669"/>
    <property type="project" value="UniProtKB-KW"/>
</dbReference>